<sequence>MVTLKSIRATLTTQLMIGIKTLASTGELQMHRFADVNLNATATKKELLFGNIPKFGKDNEYIHTPDSSTQSSVPVVPPSRSVVFGPVPWTTRLVECVTVCQSSFEPRSELSDSARV</sequence>
<protein>
    <submittedName>
        <fullName evidence="1">Uncharacterized protein</fullName>
    </submittedName>
</protein>
<evidence type="ECO:0000313" key="2">
    <source>
        <dbReference type="Proteomes" id="UP000299102"/>
    </source>
</evidence>
<keyword evidence="2" id="KW-1185">Reference proteome</keyword>
<dbReference type="EMBL" id="BGZK01000646">
    <property type="protein sequence ID" value="GBP54380.1"/>
    <property type="molecule type" value="Genomic_DNA"/>
</dbReference>
<evidence type="ECO:0000313" key="1">
    <source>
        <dbReference type="EMBL" id="GBP54380.1"/>
    </source>
</evidence>
<comment type="caution">
    <text evidence="1">The sequence shown here is derived from an EMBL/GenBank/DDBJ whole genome shotgun (WGS) entry which is preliminary data.</text>
</comment>
<name>A0A4C1WU26_EUMVA</name>
<reference evidence="1 2" key="1">
    <citation type="journal article" date="2019" name="Commun. Biol.">
        <title>The bagworm genome reveals a unique fibroin gene that provides high tensile strength.</title>
        <authorList>
            <person name="Kono N."/>
            <person name="Nakamura H."/>
            <person name="Ohtoshi R."/>
            <person name="Tomita M."/>
            <person name="Numata K."/>
            <person name="Arakawa K."/>
        </authorList>
    </citation>
    <scope>NUCLEOTIDE SEQUENCE [LARGE SCALE GENOMIC DNA]</scope>
</reference>
<organism evidence="1 2">
    <name type="scientific">Eumeta variegata</name>
    <name type="common">Bagworm moth</name>
    <name type="synonym">Eumeta japonica</name>
    <dbReference type="NCBI Taxonomy" id="151549"/>
    <lineage>
        <taxon>Eukaryota</taxon>
        <taxon>Metazoa</taxon>
        <taxon>Ecdysozoa</taxon>
        <taxon>Arthropoda</taxon>
        <taxon>Hexapoda</taxon>
        <taxon>Insecta</taxon>
        <taxon>Pterygota</taxon>
        <taxon>Neoptera</taxon>
        <taxon>Endopterygota</taxon>
        <taxon>Lepidoptera</taxon>
        <taxon>Glossata</taxon>
        <taxon>Ditrysia</taxon>
        <taxon>Tineoidea</taxon>
        <taxon>Psychidae</taxon>
        <taxon>Oiketicinae</taxon>
        <taxon>Eumeta</taxon>
    </lineage>
</organism>
<gene>
    <name evidence="1" type="ORF">EVAR_29456_1</name>
</gene>
<dbReference type="Proteomes" id="UP000299102">
    <property type="component" value="Unassembled WGS sequence"/>
</dbReference>
<proteinExistence type="predicted"/>
<dbReference type="AlphaFoldDB" id="A0A4C1WU26"/>
<accession>A0A4C1WU26</accession>